<proteinExistence type="predicted"/>
<evidence type="ECO:0000313" key="3">
    <source>
        <dbReference type="Proteomes" id="UP000070133"/>
    </source>
</evidence>
<protein>
    <submittedName>
        <fullName evidence="2">Uncharacterized protein</fullName>
    </submittedName>
</protein>
<dbReference type="Proteomes" id="UP000070133">
    <property type="component" value="Unassembled WGS sequence"/>
</dbReference>
<organism evidence="2 3">
    <name type="scientific">Pseudocercospora eumusae</name>
    <dbReference type="NCBI Taxonomy" id="321146"/>
    <lineage>
        <taxon>Eukaryota</taxon>
        <taxon>Fungi</taxon>
        <taxon>Dikarya</taxon>
        <taxon>Ascomycota</taxon>
        <taxon>Pezizomycotina</taxon>
        <taxon>Dothideomycetes</taxon>
        <taxon>Dothideomycetidae</taxon>
        <taxon>Mycosphaerellales</taxon>
        <taxon>Mycosphaerellaceae</taxon>
        <taxon>Pseudocercospora</taxon>
    </lineage>
</organism>
<dbReference type="OrthoDB" id="2960909at2759"/>
<comment type="caution">
    <text evidence="2">The sequence shown here is derived from an EMBL/GenBank/DDBJ whole genome shotgun (WGS) entry which is preliminary data.</text>
</comment>
<dbReference type="AlphaFoldDB" id="A0A139HDF8"/>
<evidence type="ECO:0000313" key="2">
    <source>
        <dbReference type="EMBL" id="KXT00409.1"/>
    </source>
</evidence>
<gene>
    <name evidence="2" type="ORF">AC578_3360</name>
</gene>
<reference evidence="2 3" key="1">
    <citation type="submission" date="2015-07" db="EMBL/GenBank/DDBJ databases">
        <title>Comparative genomics of the Sigatoka disease complex on banana suggests a link between parallel evolutionary changes in Pseudocercospora fijiensis and Pseudocercospora eumusae and increased virulence on the banana host.</title>
        <authorList>
            <person name="Chang T.-C."/>
            <person name="Salvucci A."/>
            <person name="Crous P.W."/>
            <person name="Stergiopoulos I."/>
        </authorList>
    </citation>
    <scope>NUCLEOTIDE SEQUENCE [LARGE SCALE GENOMIC DNA]</scope>
    <source>
        <strain evidence="2 3">CBS 114824</strain>
    </source>
</reference>
<dbReference type="EMBL" id="LFZN01000074">
    <property type="protein sequence ID" value="KXT00409.1"/>
    <property type="molecule type" value="Genomic_DNA"/>
</dbReference>
<name>A0A139HDF8_9PEZI</name>
<sequence length="163" mass="18542">MPPKSAPKRPASSLDDAENMNPEQPVKKPRKPPTKSKEKDVGSCSLTKKEIGDEVKNALRLEKYSISKMHFEMQMDMQFFRFFFVENDNLTQPLSFTPAEFDENTPVVVVEMNRSRAGELLGVSKVAGGNRMATTVLDRLCVIFRPKERTTTVYISPEDHFGW</sequence>
<feature type="region of interest" description="Disordered" evidence="1">
    <location>
        <begin position="1"/>
        <end position="43"/>
    </location>
</feature>
<evidence type="ECO:0000256" key="1">
    <source>
        <dbReference type="SAM" id="MobiDB-lite"/>
    </source>
</evidence>
<accession>A0A139HDF8</accession>
<keyword evidence="3" id="KW-1185">Reference proteome</keyword>
<dbReference type="STRING" id="321146.A0A139HDF8"/>